<evidence type="ECO:0000256" key="5">
    <source>
        <dbReference type="ARBA" id="ARBA00023077"/>
    </source>
</evidence>
<evidence type="ECO:0000259" key="11">
    <source>
        <dbReference type="Pfam" id="PF00593"/>
    </source>
</evidence>
<keyword evidence="10" id="KW-0732">Signal</keyword>
<dbReference type="Pfam" id="PF07715">
    <property type="entry name" value="Plug"/>
    <property type="match status" value="1"/>
</dbReference>
<keyword evidence="14" id="KW-1185">Reference proteome</keyword>
<keyword evidence="4 8" id="KW-0812">Transmembrane</keyword>
<keyword evidence="6 8" id="KW-0472">Membrane</keyword>
<dbReference type="Proteomes" id="UP001500518">
    <property type="component" value="Unassembled WGS sequence"/>
</dbReference>
<dbReference type="EMBL" id="BAABHV010000009">
    <property type="protein sequence ID" value="GAA5051137.1"/>
    <property type="molecule type" value="Genomic_DNA"/>
</dbReference>
<comment type="similarity">
    <text evidence="8 9">Belongs to the TonB-dependent receptor family.</text>
</comment>
<sequence>MDPPPNFTKGTFIVKFSTATRLTSANLAIATALISAPVFAQDADDVEPVTTAPATADNAIVVTGSRIVRPETEGAAPLIAAIGEEELETRGFTNVSDALNEVPGFGTPVSSAGAQEGFSVGQNFVNLFGIGSQRTLTLVNGRRFVSSNTASNFGGASAGLQVDLNVIPVSLIDRIDVLAVKGATTYGSDAVAGTVNLILKDDFEGMEARAQYGIFEEGYGESYSASATVGGNFADGRGNVAVNVEYNRQEGVLLLDTPYGQNDFFRGSPTSLFYNRRIAILTAGGLPSNGQGLGFLTNANGDTVQFDVNGNLVPYDFGDRQDIVSSAGGDGLNLNRSSQVLSDLERYTLFALGHYDLTDNVRFFFEANYANTEATELANQPVYQSALFGGDSRPLGVLASNPFLTDQARDVVLGNITAPNFDLDGDGVNDETRFFLQRAGFDLLGGSNPNFQQLDLFRGVAGLEGDFQLMDRDFFWNASYSYGRSQAVSSSTALVQANFLNAVDAVRDPDTGEIVCRVTLDTPPPLGTGQPGTPEQQRAVSDCVPLNLFGEGVASPEAIDFVTAETLAESRNIQQIFNVNFGGGLFDLFSNEVAFNLGYEHRRERQTFTPDAFLQEGLGRSVAIAPVDGSFNTNEYFGEILIPIIQPYNDTFIHRLEFDGSARYIDNSIAGNDWVWSVGGQLAPIEDITFRGSYTESVRAPAITELFLPGVSIFSFADDPCDAEFINDGDSPATRAANCAADGLPADFDSIIDEASQEITSSGNPNLVNETSKSWTVGAIVQPRFIPGLTATVDWVDIELTNAITTLDLTDVLRSCYDNPNFPNVPTCDQFTRGPDGQITGALVGQSNAGSFEYAGLQASVRYGFNPGDLFADGNDAGDLDLVLRYFYLDKSQFTVVGVLDRDAGEIGDYKHEVNGTIRYTYGPFMAAFTGNYRSGASFDLQEAQDQPFSKVGDYFIMDATLGFDITDNVTAQLTVNNLLNSEPPFPSFSTTQYTDGFLGREYLFRLRSSF</sequence>
<reference evidence="14" key="1">
    <citation type="journal article" date="2019" name="Int. J. Syst. Evol. Microbiol.">
        <title>The Global Catalogue of Microorganisms (GCM) 10K type strain sequencing project: providing services to taxonomists for standard genome sequencing and annotation.</title>
        <authorList>
            <consortium name="The Broad Institute Genomics Platform"/>
            <consortium name="The Broad Institute Genome Sequencing Center for Infectious Disease"/>
            <person name="Wu L."/>
            <person name="Ma J."/>
        </authorList>
    </citation>
    <scope>NUCLEOTIDE SEQUENCE [LARGE SCALE GENOMIC DNA]</scope>
    <source>
        <strain evidence="14">JCM 18014</strain>
    </source>
</reference>
<evidence type="ECO:0000256" key="10">
    <source>
        <dbReference type="SAM" id="SignalP"/>
    </source>
</evidence>
<evidence type="ECO:0000256" key="8">
    <source>
        <dbReference type="PROSITE-ProRule" id="PRU01360"/>
    </source>
</evidence>
<evidence type="ECO:0000256" key="9">
    <source>
        <dbReference type="RuleBase" id="RU003357"/>
    </source>
</evidence>
<dbReference type="InterPro" id="IPR000531">
    <property type="entry name" value="Beta-barrel_TonB"/>
</dbReference>
<evidence type="ECO:0000313" key="13">
    <source>
        <dbReference type="EMBL" id="GAA5051137.1"/>
    </source>
</evidence>
<feature type="chain" id="PRO_5047241468" evidence="10">
    <location>
        <begin position="41"/>
        <end position="1011"/>
    </location>
</feature>
<keyword evidence="13" id="KW-0675">Receptor</keyword>
<evidence type="ECO:0000256" key="6">
    <source>
        <dbReference type="ARBA" id="ARBA00023136"/>
    </source>
</evidence>
<protein>
    <submittedName>
        <fullName evidence="13">TonB-dependent receptor</fullName>
    </submittedName>
</protein>
<feature type="domain" description="TonB-dependent receptor-like beta-barrel" evidence="11">
    <location>
        <begin position="455"/>
        <end position="979"/>
    </location>
</feature>
<evidence type="ECO:0000256" key="1">
    <source>
        <dbReference type="ARBA" id="ARBA00004571"/>
    </source>
</evidence>
<dbReference type="InterPro" id="IPR039426">
    <property type="entry name" value="TonB-dep_rcpt-like"/>
</dbReference>
<feature type="domain" description="TonB-dependent receptor plug" evidence="12">
    <location>
        <begin position="80"/>
        <end position="194"/>
    </location>
</feature>
<dbReference type="PANTHER" id="PTHR47234">
    <property type="match status" value="1"/>
</dbReference>
<keyword evidence="2 8" id="KW-0813">Transport</keyword>
<evidence type="ECO:0000256" key="7">
    <source>
        <dbReference type="ARBA" id="ARBA00023237"/>
    </source>
</evidence>
<evidence type="ECO:0000256" key="4">
    <source>
        <dbReference type="ARBA" id="ARBA00022692"/>
    </source>
</evidence>
<dbReference type="InterPro" id="IPR012910">
    <property type="entry name" value="Plug_dom"/>
</dbReference>
<keyword evidence="5 9" id="KW-0798">TonB box</keyword>
<comment type="subcellular location">
    <subcellularLocation>
        <location evidence="1 8">Cell outer membrane</location>
        <topology evidence="1 8">Multi-pass membrane protein</topology>
    </subcellularLocation>
</comment>
<dbReference type="SUPFAM" id="SSF56935">
    <property type="entry name" value="Porins"/>
    <property type="match status" value="1"/>
</dbReference>
<accession>A0ABP9K7N5</accession>
<evidence type="ECO:0000259" key="12">
    <source>
        <dbReference type="Pfam" id="PF07715"/>
    </source>
</evidence>
<comment type="caution">
    <text evidence="13">The sequence shown here is derived from an EMBL/GenBank/DDBJ whole genome shotgun (WGS) entry which is preliminary data.</text>
</comment>
<name>A0ABP9K7N5_9SPHN</name>
<dbReference type="InterPro" id="IPR036942">
    <property type="entry name" value="Beta-barrel_TonB_sf"/>
</dbReference>
<dbReference type="PANTHER" id="PTHR47234:SF2">
    <property type="entry name" value="TONB-DEPENDENT RECEPTOR"/>
    <property type="match status" value="1"/>
</dbReference>
<keyword evidence="3 8" id="KW-1134">Transmembrane beta strand</keyword>
<proteinExistence type="inferred from homology"/>
<dbReference type="PROSITE" id="PS52016">
    <property type="entry name" value="TONB_DEPENDENT_REC_3"/>
    <property type="match status" value="1"/>
</dbReference>
<feature type="signal peptide" evidence="10">
    <location>
        <begin position="1"/>
        <end position="40"/>
    </location>
</feature>
<evidence type="ECO:0000313" key="14">
    <source>
        <dbReference type="Proteomes" id="UP001500518"/>
    </source>
</evidence>
<dbReference type="Gene3D" id="2.170.130.10">
    <property type="entry name" value="TonB-dependent receptor, plug domain"/>
    <property type="match status" value="1"/>
</dbReference>
<keyword evidence="7 8" id="KW-0998">Cell outer membrane</keyword>
<gene>
    <name evidence="13" type="ORF">GCM10023208_10700</name>
</gene>
<organism evidence="13 14">
    <name type="scientific">Erythrobacter westpacificensis</name>
    <dbReference type="NCBI Taxonomy" id="1055231"/>
    <lineage>
        <taxon>Bacteria</taxon>
        <taxon>Pseudomonadati</taxon>
        <taxon>Pseudomonadota</taxon>
        <taxon>Alphaproteobacteria</taxon>
        <taxon>Sphingomonadales</taxon>
        <taxon>Erythrobacteraceae</taxon>
        <taxon>Erythrobacter/Porphyrobacter group</taxon>
        <taxon>Erythrobacter</taxon>
    </lineage>
</organism>
<dbReference type="Gene3D" id="2.40.170.20">
    <property type="entry name" value="TonB-dependent receptor, beta-barrel domain"/>
    <property type="match status" value="1"/>
</dbReference>
<evidence type="ECO:0000256" key="2">
    <source>
        <dbReference type="ARBA" id="ARBA00022448"/>
    </source>
</evidence>
<dbReference type="InterPro" id="IPR037066">
    <property type="entry name" value="Plug_dom_sf"/>
</dbReference>
<evidence type="ECO:0000256" key="3">
    <source>
        <dbReference type="ARBA" id="ARBA00022452"/>
    </source>
</evidence>
<dbReference type="Pfam" id="PF00593">
    <property type="entry name" value="TonB_dep_Rec_b-barrel"/>
    <property type="match status" value="1"/>
</dbReference>